<comment type="caution">
    <text evidence="13">The sequence shown here is derived from an EMBL/GenBank/DDBJ whole genome shotgun (WGS) entry which is preliminary data.</text>
</comment>
<dbReference type="InterPro" id="IPR058982">
    <property type="entry name" value="Beta-barrel_AprE"/>
</dbReference>
<evidence type="ECO:0000256" key="4">
    <source>
        <dbReference type="ARBA" id="ARBA00022475"/>
    </source>
</evidence>
<keyword evidence="8 9" id="KW-0472">Membrane</keyword>
<evidence type="ECO:0000256" key="3">
    <source>
        <dbReference type="ARBA" id="ARBA00022448"/>
    </source>
</evidence>
<dbReference type="OrthoDB" id="9810980at2"/>
<evidence type="ECO:0000256" key="2">
    <source>
        <dbReference type="ARBA" id="ARBA00009477"/>
    </source>
</evidence>
<keyword evidence="5 9" id="KW-0997">Cell inner membrane</keyword>
<gene>
    <name evidence="13" type="ORF">DW2_12960</name>
</gene>
<dbReference type="Gene3D" id="2.40.30.170">
    <property type="match status" value="1"/>
</dbReference>
<sequence length="432" mass="47338">MGHATQPDIQLFSVRSRIVFAALFVFTLVAICGGWAAQAKLAGAVIAPGQVAVRAQLKKVQHPDGGIIREILVENGDLVAAGDIVIRLDPTQLKAELGIVETQIRELTGRRARLVAVRDIAEKITFPTGFDATPEGAAIAEGERRSFEHDRSMLELRRDQLLLQIEQYDDEVHALEAQARANGIERKLREEDHARLATLLGKGLTEKGAISETERDIARLEGVGGEIEANIARVRGQINEANLRILELDHQMRTSAQKELREIEARLSELHERAIAARDRLSRTEIRAPIGGVVNELGVHTVNGVVAPGETVMAIVPDGELLIEAELPITDIDQVAPGQPVRLRFTAFNQRTTPEVAGEVRVVAAAASKDPATGRPYYLCSILMTEEAQLPGGRKLVPGMPVEVFFQTGERTALSYLLKPVTDQMQRSMREE</sequence>
<evidence type="ECO:0000259" key="11">
    <source>
        <dbReference type="Pfam" id="PF25994"/>
    </source>
</evidence>
<comment type="subcellular location">
    <subcellularLocation>
        <location evidence="1 9">Cell inner membrane</location>
        <topology evidence="1 9">Single-pass membrane protein</topology>
    </subcellularLocation>
</comment>
<keyword evidence="4 9" id="KW-1003">Cell membrane</keyword>
<keyword evidence="7 9" id="KW-1133">Transmembrane helix</keyword>
<feature type="domain" description="AprE-like beta-barrel" evidence="12">
    <location>
        <begin position="321"/>
        <end position="409"/>
    </location>
</feature>
<evidence type="ECO:0000256" key="6">
    <source>
        <dbReference type="ARBA" id="ARBA00022692"/>
    </source>
</evidence>
<dbReference type="EMBL" id="AQRC01000010">
    <property type="protein sequence ID" value="KFE34463.1"/>
    <property type="molecule type" value="Genomic_DNA"/>
</dbReference>
<dbReference type="PANTHER" id="PTHR30386:SF17">
    <property type="entry name" value="ALKALINE PROTEASE SECRETION PROTEIN APRE"/>
    <property type="match status" value="1"/>
</dbReference>
<dbReference type="NCBIfam" id="TIGR01843">
    <property type="entry name" value="type_I_hlyD"/>
    <property type="match status" value="1"/>
</dbReference>
<evidence type="ECO:0000256" key="9">
    <source>
        <dbReference type="RuleBase" id="RU365093"/>
    </source>
</evidence>
<reference evidence="13 14" key="2">
    <citation type="journal article" date="2015" name="Antonie Van Leeuwenhoek">
        <title>Thioclava indica sp. nov., isolated from surface seawater of the Indian Ocean.</title>
        <authorList>
            <person name="Liu Y."/>
            <person name="Lai Q."/>
            <person name="Du J."/>
            <person name="Xu H."/>
            <person name="Jiang L."/>
            <person name="Shao Z."/>
        </authorList>
    </citation>
    <scope>NUCLEOTIDE SEQUENCE [LARGE SCALE GENOMIC DNA]</scope>
    <source>
        <strain evidence="13 14">13D2W-2</strain>
    </source>
</reference>
<keyword evidence="6 9" id="KW-0812">Transmembrane</keyword>
<evidence type="ECO:0000256" key="5">
    <source>
        <dbReference type="ARBA" id="ARBA00022519"/>
    </source>
</evidence>
<dbReference type="PANTHER" id="PTHR30386">
    <property type="entry name" value="MEMBRANE FUSION SUBUNIT OF EMRAB-TOLC MULTIDRUG EFFLUX PUMP"/>
    <property type="match status" value="1"/>
</dbReference>
<dbReference type="Proteomes" id="UP000028607">
    <property type="component" value="Unassembled WGS sequence"/>
</dbReference>
<protein>
    <recommendedName>
        <fullName evidence="9">Membrane fusion protein (MFP) family protein</fullName>
    </recommendedName>
</protein>
<dbReference type="InterPro" id="IPR058781">
    <property type="entry name" value="HH_AprE-like"/>
</dbReference>
<evidence type="ECO:0000256" key="1">
    <source>
        <dbReference type="ARBA" id="ARBA00004377"/>
    </source>
</evidence>
<evidence type="ECO:0000313" key="13">
    <source>
        <dbReference type="EMBL" id="KFE34463.1"/>
    </source>
</evidence>
<proteinExistence type="inferred from homology"/>
<reference evidence="14" key="1">
    <citation type="submission" date="2013-04" db="EMBL/GenBank/DDBJ databases">
        <title>Thioclava sp. 13D2W-2 Genome Sequencing.</title>
        <authorList>
            <person name="Lai Q."/>
            <person name="Li G."/>
            <person name="Shao Z."/>
        </authorList>
    </citation>
    <scope>NUCLEOTIDE SEQUENCE [LARGE SCALE GENOMIC DNA]</scope>
    <source>
        <strain evidence="14">13D2W-2</strain>
    </source>
</reference>
<keyword evidence="14" id="KW-1185">Reference proteome</keyword>
<name>A0A085TUR6_9RHOB</name>
<evidence type="ECO:0000256" key="10">
    <source>
        <dbReference type="SAM" id="Coils"/>
    </source>
</evidence>
<dbReference type="AlphaFoldDB" id="A0A085TUR6"/>
<dbReference type="PRINTS" id="PR01490">
    <property type="entry name" value="RTXTOXIND"/>
</dbReference>
<keyword evidence="3 9" id="KW-0813">Transport</keyword>
<organism evidence="13 14">
    <name type="scientific">Thioclava atlantica</name>
    <dbReference type="NCBI Taxonomy" id="1317124"/>
    <lineage>
        <taxon>Bacteria</taxon>
        <taxon>Pseudomonadati</taxon>
        <taxon>Pseudomonadota</taxon>
        <taxon>Alphaproteobacteria</taxon>
        <taxon>Rhodobacterales</taxon>
        <taxon>Paracoccaceae</taxon>
        <taxon>Thioclava</taxon>
    </lineage>
</organism>
<dbReference type="RefSeq" id="WP_038147240.1">
    <property type="nucleotide sequence ID" value="NZ_AQRC01000010.1"/>
</dbReference>
<comment type="similarity">
    <text evidence="2 9">Belongs to the membrane fusion protein (MFP) (TC 8.A.1) family.</text>
</comment>
<dbReference type="PATRIC" id="fig|1317124.6.peg.2624"/>
<evidence type="ECO:0000313" key="14">
    <source>
        <dbReference type="Proteomes" id="UP000028607"/>
    </source>
</evidence>
<dbReference type="Pfam" id="PF25994">
    <property type="entry name" value="HH_AprE"/>
    <property type="match status" value="1"/>
</dbReference>
<evidence type="ECO:0000259" key="12">
    <source>
        <dbReference type="Pfam" id="PF26002"/>
    </source>
</evidence>
<dbReference type="Pfam" id="PF26002">
    <property type="entry name" value="Beta-barrel_AprE"/>
    <property type="match status" value="1"/>
</dbReference>
<accession>A0A085TUR6</accession>
<evidence type="ECO:0000256" key="7">
    <source>
        <dbReference type="ARBA" id="ARBA00022989"/>
    </source>
</evidence>
<dbReference type="GO" id="GO:0015031">
    <property type="term" value="P:protein transport"/>
    <property type="evidence" value="ECO:0007669"/>
    <property type="project" value="InterPro"/>
</dbReference>
<evidence type="ECO:0000256" key="8">
    <source>
        <dbReference type="ARBA" id="ARBA00023136"/>
    </source>
</evidence>
<dbReference type="eggNOG" id="COG0845">
    <property type="taxonomic scope" value="Bacteria"/>
</dbReference>
<feature type="coiled-coil region" evidence="10">
    <location>
        <begin position="151"/>
        <end position="178"/>
    </location>
</feature>
<dbReference type="InterPro" id="IPR010129">
    <property type="entry name" value="T1SS_HlyD"/>
</dbReference>
<feature type="transmembrane region" description="Helical" evidence="9">
    <location>
        <begin position="18"/>
        <end position="37"/>
    </location>
</feature>
<feature type="coiled-coil region" evidence="10">
    <location>
        <begin position="253"/>
        <end position="280"/>
    </location>
</feature>
<dbReference type="STRING" id="1317124.DW2_12960"/>
<feature type="domain" description="AprE-like long alpha-helical hairpin" evidence="11">
    <location>
        <begin position="94"/>
        <end position="280"/>
    </location>
</feature>
<keyword evidence="10" id="KW-0175">Coiled coil</keyword>
<dbReference type="InterPro" id="IPR050739">
    <property type="entry name" value="MFP"/>
</dbReference>
<dbReference type="GO" id="GO:0005886">
    <property type="term" value="C:plasma membrane"/>
    <property type="evidence" value="ECO:0007669"/>
    <property type="project" value="UniProtKB-SubCell"/>
</dbReference>